<dbReference type="Proteomes" id="UP000234845">
    <property type="component" value="Unassembled WGS sequence"/>
</dbReference>
<dbReference type="AlphaFoldDB" id="A0A2N5Y191"/>
<dbReference type="GO" id="GO:0005886">
    <property type="term" value="C:plasma membrane"/>
    <property type="evidence" value="ECO:0007669"/>
    <property type="project" value="TreeGrafter"/>
</dbReference>
<dbReference type="PANTHER" id="PTHR30441:SF4">
    <property type="entry name" value="PROTEIN ASMA"/>
    <property type="match status" value="1"/>
</dbReference>
<dbReference type="GO" id="GO:0090313">
    <property type="term" value="P:regulation of protein targeting to membrane"/>
    <property type="evidence" value="ECO:0007669"/>
    <property type="project" value="TreeGrafter"/>
</dbReference>
<feature type="domain" description="AsmA" evidence="1">
    <location>
        <begin position="448"/>
        <end position="825"/>
    </location>
</feature>
<organism evidence="2 3">
    <name type="scientific">Kineobactrum sediminis</name>
    <dbReference type="NCBI Taxonomy" id="1905677"/>
    <lineage>
        <taxon>Bacteria</taxon>
        <taxon>Pseudomonadati</taxon>
        <taxon>Pseudomonadota</taxon>
        <taxon>Gammaproteobacteria</taxon>
        <taxon>Cellvibrionales</taxon>
        <taxon>Halieaceae</taxon>
        <taxon>Kineobactrum</taxon>
    </lineage>
</organism>
<evidence type="ECO:0000313" key="2">
    <source>
        <dbReference type="EMBL" id="PLW82170.1"/>
    </source>
</evidence>
<protein>
    <recommendedName>
        <fullName evidence="1">AsmA domain-containing protein</fullName>
    </recommendedName>
</protein>
<keyword evidence="3" id="KW-1185">Reference proteome</keyword>
<proteinExistence type="predicted"/>
<dbReference type="PANTHER" id="PTHR30441">
    <property type="entry name" value="DUF748 DOMAIN-CONTAINING PROTEIN"/>
    <property type="match status" value="1"/>
</dbReference>
<gene>
    <name evidence="2" type="ORF">CWI75_10290</name>
</gene>
<dbReference type="InterPro" id="IPR007844">
    <property type="entry name" value="AsmA"/>
</dbReference>
<name>A0A2N5Y191_9GAMM</name>
<dbReference type="EMBL" id="PKLZ01000008">
    <property type="protein sequence ID" value="PLW82170.1"/>
    <property type="molecule type" value="Genomic_DNA"/>
</dbReference>
<dbReference type="InterPro" id="IPR052894">
    <property type="entry name" value="AsmA-related"/>
</dbReference>
<dbReference type="OrthoDB" id="5733498at2"/>
<reference evidence="3" key="1">
    <citation type="submission" date="2017-11" db="EMBL/GenBank/DDBJ databases">
        <title>The draft genome sequence of Chromatocurvus sp. F02.</title>
        <authorList>
            <person name="Du Z.-J."/>
            <person name="Chang Y.-Q."/>
        </authorList>
    </citation>
    <scope>NUCLEOTIDE SEQUENCE [LARGE SCALE GENOMIC DNA]</scope>
    <source>
        <strain evidence="3">F02</strain>
    </source>
</reference>
<sequence>MRAFLILPVVLLASLLAAGAVLLSTPALLVPTAQWAVARFTPMRLEVAGLELSLPALDLRAEALHLYQQDTQGPALFSMLDFRGSTTLRDLWQGNLLATDIRAASIVVYVDTDDTAPDPTPRQWLEYSRYLPRQTDIGSIHAIRSGEAVAIFPLVNLQGSRLAQGGFQVSAEVDHNGETHYVQLQTTALDEVGQRAGIIINATVEAANSDSRAELAGTITADARDLHYDLSLTAALKDVATLLEAFPGAPAVSGSLTLQGRLAGDRSGYQLTDSIVKLDNAPAYTFEASGSLRRQGHADPVLALVASGQMDSFEHLLRWLDFDVSPLGSVRASIALSGTPAAIAVDQLTIVSENSEGLWISLNGSSGAGSLGAARLPPESQFSLYVHAPSLAALNPWLAQPLTLDAGPGWLSATLLENQGQLRLQDIKGQLGRAEDILLNINGNIASIDLQTLSHPEAFKGINLDWDIASPDVAKAADSLQFELPAYLQVDGQRIEARGRLQYRQQQVDLLDLQASLQGQQTTATATGNIHDVTGHYQVKVRLDYTSTNSALLESLSGLPLEPVRGELNLTLNPLETLVAGTTRVGTTDISTQAALAHREGQVTSLSATIASPRVQLGDLGLQAETGVNASYRPVEQLDPVLERGSLRRALELVPRYPLDLRINLGALRGAATAFDALDIHITGEQNQYLLREFDFSYADARAEIRGIVDITLDPPRFSVAGQALSVPLSSLGQDLGLKQNISGTLNLRGGLSAGGLTAAELLTTLDGTLGIALEDATIEGAAYDVLASGLLNWLFSGAALRKSTSVDCVMAQFSVAQGIARTQDIFIESPNMIATGIGELDLPQKQMSLTLTPRSRLRTIQVPSSISLRGDMASPRTSISPVTATLDVYSEAMLFLPRLVLKIFGAGKPAETTEHPCKIMPVQ</sequence>
<dbReference type="RefSeq" id="WP_101521423.1">
    <property type="nucleotide sequence ID" value="NZ_PKLZ01000008.1"/>
</dbReference>
<evidence type="ECO:0000259" key="1">
    <source>
        <dbReference type="Pfam" id="PF05170"/>
    </source>
</evidence>
<accession>A0A2N5Y191</accession>
<comment type="caution">
    <text evidence="2">The sequence shown here is derived from an EMBL/GenBank/DDBJ whole genome shotgun (WGS) entry which is preliminary data.</text>
</comment>
<dbReference type="Pfam" id="PF05170">
    <property type="entry name" value="AsmA"/>
    <property type="match status" value="1"/>
</dbReference>
<evidence type="ECO:0000313" key="3">
    <source>
        <dbReference type="Proteomes" id="UP000234845"/>
    </source>
</evidence>